<protein>
    <submittedName>
        <fullName evidence="2">Uncharacterized protein</fullName>
    </submittedName>
</protein>
<sequence>MVHIKILEKYGGELEHSSKGRCIETCPTEYYINELEDLVTRTKIGTTWKKLDVKSTNKPFIKKDKPRDPFKPNTPNTNEQRKFHKCNGIRYLANNCLKTAKMNASVETEDHNNKKEESDSERDTEE</sequence>
<keyword evidence="3" id="KW-1185">Reference proteome</keyword>
<organism evidence="2 3">
    <name type="scientific">Austropuccinia psidii MF-1</name>
    <dbReference type="NCBI Taxonomy" id="1389203"/>
    <lineage>
        <taxon>Eukaryota</taxon>
        <taxon>Fungi</taxon>
        <taxon>Dikarya</taxon>
        <taxon>Basidiomycota</taxon>
        <taxon>Pucciniomycotina</taxon>
        <taxon>Pucciniomycetes</taxon>
        <taxon>Pucciniales</taxon>
        <taxon>Sphaerophragmiaceae</taxon>
        <taxon>Austropuccinia</taxon>
    </lineage>
</organism>
<dbReference type="OrthoDB" id="2507294at2759"/>
<proteinExistence type="predicted"/>
<dbReference type="EMBL" id="AVOT02080407">
    <property type="protein sequence ID" value="MBW0567207.1"/>
    <property type="molecule type" value="Genomic_DNA"/>
</dbReference>
<feature type="compositionally biased region" description="Basic and acidic residues" evidence="1">
    <location>
        <begin position="59"/>
        <end position="70"/>
    </location>
</feature>
<gene>
    <name evidence="2" type="ORF">O181_106922</name>
</gene>
<evidence type="ECO:0000256" key="1">
    <source>
        <dbReference type="SAM" id="MobiDB-lite"/>
    </source>
</evidence>
<evidence type="ECO:0000313" key="3">
    <source>
        <dbReference type="Proteomes" id="UP000765509"/>
    </source>
</evidence>
<dbReference type="Proteomes" id="UP000765509">
    <property type="component" value="Unassembled WGS sequence"/>
</dbReference>
<name>A0A9Q3JRA7_9BASI</name>
<reference evidence="2" key="1">
    <citation type="submission" date="2021-03" db="EMBL/GenBank/DDBJ databases">
        <title>Draft genome sequence of rust myrtle Austropuccinia psidii MF-1, a brazilian biotype.</title>
        <authorList>
            <person name="Quecine M.C."/>
            <person name="Pachon D.M.R."/>
            <person name="Bonatelli M.L."/>
            <person name="Correr F.H."/>
            <person name="Franceschini L.M."/>
            <person name="Leite T.F."/>
            <person name="Margarido G.R.A."/>
            <person name="Almeida C.A."/>
            <person name="Ferrarezi J.A."/>
            <person name="Labate C.A."/>
        </authorList>
    </citation>
    <scope>NUCLEOTIDE SEQUENCE</scope>
    <source>
        <strain evidence="2">MF-1</strain>
    </source>
</reference>
<evidence type="ECO:0000313" key="2">
    <source>
        <dbReference type="EMBL" id="MBW0567207.1"/>
    </source>
</evidence>
<feature type="compositionally biased region" description="Basic and acidic residues" evidence="1">
    <location>
        <begin position="108"/>
        <end position="117"/>
    </location>
</feature>
<feature type="region of interest" description="Disordered" evidence="1">
    <location>
        <begin position="103"/>
        <end position="126"/>
    </location>
</feature>
<dbReference type="AlphaFoldDB" id="A0A9Q3JRA7"/>
<feature type="region of interest" description="Disordered" evidence="1">
    <location>
        <begin position="59"/>
        <end position="81"/>
    </location>
</feature>
<comment type="caution">
    <text evidence="2">The sequence shown here is derived from an EMBL/GenBank/DDBJ whole genome shotgun (WGS) entry which is preliminary data.</text>
</comment>
<accession>A0A9Q3JRA7</accession>